<dbReference type="SUPFAM" id="SSF55797">
    <property type="entry name" value="PR-1-like"/>
    <property type="match status" value="1"/>
</dbReference>
<feature type="non-terminal residue" evidence="1">
    <location>
        <position position="1"/>
    </location>
</feature>
<name>A0A0C2F647_9BILA</name>
<sequence length="102" mass="11252">TVLKGTYCPNYGGTFSDYFRATAIDMHNYYRRLLATGWAKNGDGYAKSGTKMIELTYDCDLEEKAVIEAINCGDKATAATAAGESFWTSGNFDLDHEQAMIQ</sequence>
<reference evidence="1 2" key="1">
    <citation type="submission" date="2013-12" db="EMBL/GenBank/DDBJ databases">
        <title>Draft genome of the parsitic nematode Ancylostoma duodenale.</title>
        <authorList>
            <person name="Mitreva M."/>
        </authorList>
    </citation>
    <scope>NUCLEOTIDE SEQUENCE [LARGE SCALE GENOMIC DNA]</scope>
    <source>
        <strain evidence="1 2">Zhejiang</strain>
    </source>
</reference>
<dbReference type="OrthoDB" id="5816351at2759"/>
<dbReference type="EMBL" id="KN781090">
    <property type="protein sequence ID" value="KIH44000.1"/>
    <property type="molecule type" value="Genomic_DNA"/>
</dbReference>
<proteinExistence type="predicted"/>
<organism evidence="1 2">
    <name type="scientific">Ancylostoma duodenale</name>
    <dbReference type="NCBI Taxonomy" id="51022"/>
    <lineage>
        <taxon>Eukaryota</taxon>
        <taxon>Metazoa</taxon>
        <taxon>Ecdysozoa</taxon>
        <taxon>Nematoda</taxon>
        <taxon>Chromadorea</taxon>
        <taxon>Rhabditida</taxon>
        <taxon>Rhabditina</taxon>
        <taxon>Rhabditomorpha</taxon>
        <taxon>Strongyloidea</taxon>
        <taxon>Ancylostomatidae</taxon>
        <taxon>Ancylostomatinae</taxon>
        <taxon>Ancylostoma</taxon>
    </lineage>
</organism>
<evidence type="ECO:0000313" key="2">
    <source>
        <dbReference type="Proteomes" id="UP000054047"/>
    </source>
</evidence>
<dbReference type="Proteomes" id="UP000054047">
    <property type="component" value="Unassembled WGS sequence"/>
</dbReference>
<accession>A0A0C2F647</accession>
<keyword evidence="2" id="KW-1185">Reference proteome</keyword>
<evidence type="ECO:0000313" key="1">
    <source>
        <dbReference type="EMBL" id="KIH44000.1"/>
    </source>
</evidence>
<dbReference type="AlphaFoldDB" id="A0A0C2F647"/>
<gene>
    <name evidence="1" type="ORF">ANCDUO_25986</name>
</gene>
<dbReference type="Gene3D" id="3.40.33.10">
    <property type="entry name" value="CAP"/>
    <property type="match status" value="1"/>
</dbReference>
<protein>
    <submittedName>
        <fullName evidence="1">Uncharacterized protein</fullName>
    </submittedName>
</protein>
<dbReference type="InterPro" id="IPR035940">
    <property type="entry name" value="CAP_sf"/>
</dbReference>
<feature type="non-terminal residue" evidence="1">
    <location>
        <position position="102"/>
    </location>
</feature>